<dbReference type="OrthoDB" id="5288718at2759"/>
<protein>
    <submittedName>
        <fullName evidence="2">Uncharacterized protein</fullName>
    </submittedName>
</protein>
<dbReference type="GO" id="GO:0003824">
    <property type="term" value="F:catalytic activity"/>
    <property type="evidence" value="ECO:0007669"/>
    <property type="project" value="InterPro"/>
</dbReference>
<feature type="region of interest" description="Disordered" evidence="1">
    <location>
        <begin position="269"/>
        <end position="309"/>
    </location>
</feature>
<comment type="caution">
    <text evidence="2">The sequence shown here is derived from an EMBL/GenBank/DDBJ whole genome shotgun (WGS) entry which is preliminary data.</text>
</comment>
<dbReference type="Gene3D" id="3.20.10.10">
    <property type="entry name" value="D-amino Acid Aminotransferase, subunit A, domain 2"/>
    <property type="match status" value="1"/>
</dbReference>
<dbReference type="Pfam" id="PF01063">
    <property type="entry name" value="Aminotran_4"/>
    <property type="match status" value="1"/>
</dbReference>
<sequence>MLDEIPIGDQYVFTSLRYDGSMKRNAQNPVCCPDSKAAYLIKYHYERLATAADHLGWYDTNKRMKGPVDLFNRIQTAVNEHKKKTGNKCPFKMEIGVEPIMAKKQPLLFPTTLDLGKSGQEVASQTPIFKVVLDVLPTRTTTFTRDKTHYRTMYNYARQCASIQSYQDAKEVILFNRDNQVMDGSITTPYFYRDGKWVTPHKDCGGQQGTTRRWAIDQGICHAGIIDIASIKHNEIIWLSNGVKGFFTARFVACSDRLARTPSYESRISQVSRSDSGIEEKSIRSHHDESAEDDIELGRQKYAPEPGADDFRNSAFNLDVFERVLKL</sequence>
<feature type="compositionally biased region" description="Basic and acidic residues" evidence="1">
    <location>
        <begin position="276"/>
        <end position="289"/>
    </location>
</feature>
<gene>
    <name evidence="2" type="ORF">AWRI4620_LOCUS6771</name>
</gene>
<evidence type="ECO:0000256" key="1">
    <source>
        <dbReference type="SAM" id="MobiDB-lite"/>
    </source>
</evidence>
<keyword evidence="3" id="KW-1185">Reference proteome</keyword>
<accession>A0A9N8KKG0</accession>
<dbReference type="Proteomes" id="UP000745764">
    <property type="component" value="Unassembled WGS sequence"/>
</dbReference>
<dbReference type="SUPFAM" id="SSF56752">
    <property type="entry name" value="D-aminoacid aminotransferase-like PLP-dependent enzymes"/>
    <property type="match status" value="1"/>
</dbReference>
<dbReference type="InterPro" id="IPR036038">
    <property type="entry name" value="Aminotransferase-like"/>
</dbReference>
<dbReference type="InterPro" id="IPR043132">
    <property type="entry name" value="BCAT-like_C"/>
</dbReference>
<dbReference type="InterPro" id="IPR001544">
    <property type="entry name" value="Aminotrans_IV"/>
</dbReference>
<name>A0A9N8KKG0_9PEZI</name>
<evidence type="ECO:0000313" key="2">
    <source>
        <dbReference type="EMBL" id="CAD0112516.1"/>
    </source>
</evidence>
<evidence type="ECO:0000313" key="3">
    <source>
        <dbReference type="Proteomes" id="UP000745764"/>
    </source>
</evidence>
<proteinExistence type="predicted"/>
<dbReference type="EMBL" id="CAINUL010000015">
    <property type="protein sequence ID" value="CAD0112516.1"/>
    <property type="molecule type" value="Genomic_DNA"/>
</dbReference>
<organism evidence="2 3">
    <name type="scientific">Aureobasidium uvarum</name>
    <dbReference type="NCBI Taxonomy" id="2773716"/>
    <lineage>
        <taxon>Eukaryota</taxon>
        <taxon>Fungi</taxon>
        <taxon>Dikarya</taxon>
        <taxon>Ascomycota</taxon>
        <taxon>Pezizomycotina</taxon>
        <taxon>Dothideomycetes</taxon>
        <taxon>Dothideomycetidae</taxon>
        <taxon>Dothideales</taxon>
        <taxon>Saccotheciaceae</taxon>
        <taxon>Aureobasidium</taxon>
    </lineage>
</organism>
<dbReference type="AlphaFoldDB" id="A0A9N8KKG0"/>
<reference evidence="2" key="1">
    <citation type="submission" date="2020-06" db="EMBL/GenBank/DDBJ databases">
        <authorList>
            <person name="Onetto C."/>
        </authorList>
    </citation>
    <scope>NUCLEOTIDE SEQUENCE</scope>
</reference>